<keyword evidence="4 6" id="KW-1133">Transmembrane helix</keyword>
<keyword evidence="9" id="KW-1185">Reference proteome</keyword>
<reference evidence="9" key="1">
    <citation type="submission" date="2017-08" db="EMBL/GenBank/DDBJ databases">
        <authorList>
            <person name="Varghese N."/>
            <person name="Submissions S."/>
        </authorList>
    </citation>
    <scope>NUCLEOTIDE SEQUENCE [LARGE SCALE GENOMIC DNA]</scope>
    <source>
        <strain evidence="9">DSM 4725</strain>
    </source>
</reference>
<evidence type="ECO:0000256" key="4">
    <source>
        <dbReference type="ARBA" id="ARBA00022989"/>
    </source>
</evidence>
<feature type="domain" description="DUF3817" evidence="7">
    <location>
        <begin position="8"/>
        <end position="95"/>
    </location>
</feature>
<organism evidence="8 9">
    <name type="scientific">Blastococcus aggregatus</name>
    <dbReference type="NCBI Taxonomy" id="38502"/>
    <lineage>
        <taxon>Bacteria</taxon>
        <taxon>Bacillati</taxon>
        <taxon>Actinomycetota</taxon>
        <taxon>Actinomycetes</taxon>
        <taxon>Geodermatophilales</taxon>
        <taxon>Geodermatophilaceae</taxon>
        <taxon>Blastococcus</taxon>
    </lineage>
</organism>
<dbReference type="InterPro" id="IPR023845">
    <property type="entry name" value="DUF3817_TM"/>
</dbReference>
<dbReference type="AlphaFoldDB" id="A0A285VDW1"/>
<keyword evidence="5 6" id="KW-0472">Membrane</keyword>
<evidence type="ECO:0000313" key="9">
    <source>
        <dbReference type="Proteomes" id="UP000219435"/>
    </source>
</evidence>
<keyword evidence="3 6" id="KW-0812">Transmembrane</keyword>
<feature type="transmembrane region" description="Helical" evidence="6">
    <location>
        <begin position="12"/>
        <end position="34"/>
    </location>
</feature>
<dbReference type="PANTHER" id="PTHR40077:SF1">
    <property type="entry name" value="MEMBRANE PROTEIN"/>
    <property type="match status" value="1"/>
</dbReference>
<feature type="transmembrane region" description="Helical" evidence="6">
    <location>
        <begin position="70"/>
        <end position="89"/>
    </location>
</feature>
<dbReference type="GO" id="GO:0005886">
    <property type="term" value="C:plasma membrane"/>
    <property type="evidence" value="ECO:0007669"/>
    <property type="project" value="UniProtKB-SubCell"/>
</dbReference>
<evidence type="ECO:0000256" key="5">
    <source>
        <dbReference type="ARBA" id="ARBA00023136"/>
    </source>
</evidence>
<evidence type="ECO:0000256" key="3">
    <source>
        <dbReference type="ARBA" id="ARBA00022692"/>
    </source>
</evidence>
<dbReference type="NCBIfam" id="TIGR03954">
    <property type="entry name" value="integ_memb_HG"/>
    <property type="match status" value="1"/>
</dbReference>
<evidence type="ECO:0000256" key="1">
    <source>
        <dbReference type="ARBA" id="ARBA00004651"/>
    </source>
</evidence>
<dbReference type="PANTHER" id="PTHR40077">
    <property type="entry name" value="MEMBRANE PROTEIN-RELATED"/>
    <property type="match status" value="1"/>
</dbReference>
<comment type="subcellular location">
    <subcellularLocation>
        <location evidence="1">Cell membrane</location>
        <topology evidence="1">Multi-pass membrane protein</topology>
    </subcellularLocation>
</comment>
<accession>A0A285VDW1</accession>
<evidence type="ECO:0000256" key="2">
    <source>
        <dbReference type="ARBA" id="ARBA00022475"/>
    </source>
</evidence>
<gene>
    <name evidence="8" type="ORF">SAMN05660748_3830</name>
</gene>
<keyword evidence="2" id="KW-1003">Cell membrane</keyword>
<proteinExistence type="predicted"/>
<feature type="transmembrane region" description="Helical" evidence="6">
    <location>
        <begin position="40"/>
        <end position="63"/>
    </location>
</feature>
<evidence type="ECO:0000256" key="6">
    <source>
        <dbReference type="SAM" id="Phobius"/>
    </source>
</evidence>
<protein>
    <submittedName>
        <fullName evidence="8">Integral membrane protein</fullName>
    </submittedName>
</protein>
<dbReference type="EMBL" id="OBQI01000006">
    <property type="protein sequence ID" value="SOC51738.1"/>
    <property type="molecule type" value="Genomic_DNA"/>
</dbReference>
<sequence>MNPRTVATAFRVVAIAEACSWVGLLAGMFVKWILETSEVGVQIFGPIHGAVFVAYVLVTLVAARVLRWSAGTTLLALAASVPPLVTIWFERWATRTGALGAQDAVRTT</sequence>
<dbReference type="OrthoDB" id="3396203at2"/>
<evidence type="ECO:0000259" key="7">
    <source>
        <dbReference type="Pfam" id="PF12823"/>
    </source>
</evidence>
<dbReference type="RefSeq" id="WP_097196586.1">
    <property type="nucleotide sequence ID" value="NZ_OBQI01000006.1"/>
</dbReference>
<dbReference type="Proteomes" id="UP000219435">
    <property type="component" value="Unassembled WGS sequence"/>
</dbReference>
<dbReference type="Pfam" id="PF12823">
    <property type="entry name" value="DUF3817"/>
    <property type="match status" value="1"/>
</dbReference>
<evidence type="ECO:0000313" key="8">
    <source>
        <dbReference type="EMBL" id="SOC51738.1"/>
    </source>
</evidence>
<name>A0A285VDW1_9ACTN</name>